<keyword evidence="3 5" id="KW-0378">Hydrolase</keyword>
<dbReference type="CDD" id="cd00540">
    <property type="entry name" value="AAG"/>
    <property type="match status" value="1"/>
</dbReference>
<gene>
    <name evidence="6" type="ORF">EMA8858_00978</name>
</gene>
<dbReference type="InterPro" id="IPR036995">
    <property type="entry name" value="MPG_sf"/>
</dbReference>
<keyword evidence="2 5" id="KW-0227">DNA damage</keyword>
<dbReference type="EC" id="3.2.2.-" evidence="5"/>
<keyword evidence="4 5" id="KW-0234">DNA repair</keyword>
<organism evidence="6 7">
    <name type="scientific">Emticicia aquatica</name>
    <dbReference type="NCBI Taxonomy" id="1681835"/>
    <lineage>
        <taxon>Bacteria</taxon>
        <taxon>Pseudomonadati</taxon>
        <taxon>Bacteroidota</taxon>
        <taxon>Cytophagia</taxon>
        <taxon>Cytophagales</taxon>
        <taxon>Leadbetterellaceae</taxon>
        <taxon>Emticicia</taxon>
    </lineage>
</organism>
<dbReference type="RefSeq" id="WP_238805009.1">
    <property type="nucleotide sequence ID" value="NZ_CAKLPY010000001.1"/>
</dbReference>
<dbReference type="Proteomes" id="UP000837932">
    <property type="component" value="Unassembled WGS sequence"/>
</dbReference>
<keyword evidence="6" id="KW-0326">Glycosidase</keyword>
<evidence type="ECO:0000313" key="7">
    <source>
        <dbReference type="Proteomes" id="UP000837932"/>
    </source>
</evidence>
<dbReference type="PANTHER" id="PTHR10429:SF0">
    <property type="entry name" value="DNA-3-METHYLADENINE GLYCOSYLASE"/>
    <property type="match status" value="1"/>
</dbReference>
<evidence type="ECO:0000256" key="3">
    <source>
        <dbReference type="ARBA" id="ARBA00022801"/>
    </source>
</evidence>
<comment type="similarity">
    <text evidence="1 5">Belongs to the DNA glycosylase MPG family.</text>
</comment>
<name>A0ABN8ESI4_9BACT</name>
<evidence type="ECO:0000256" key="1">
    <source>
        <dbReference type="ARBA" id="ARBA00009232"/>
    </source>
</evidence>
<dbReference type="NCBIfam" id="NF002003">
    <property type="entry name" value="PRK00802.1-3"/>
    <property type="match status" value="1"/>
</dbReference>
<comment type="caution">
    <text evidence="6">The sequence shown here is derived from an EMBL/GenBank/DDBJ whole genome shotgun (WGS) entry which is preliminary data.</text>
</comment>
<dbReference type="Pfam" id="PF02245">
    <property type="entry name" value="Pur_DNA_glyco"/>
    <property type="match status" value="1"/>
</dbReference>
<evidence type="ECO:0000256" key="5">
    <source>
        <dbReference type="HAMAP-Rule" id="MF_00527"/>
    </source>
</evidence>
<dbReference type="EMBL" id="CAKLPY010000001">
    <property type="protein sequence ID" value="CAH0994865.1"/>
    <property type="molecule type" value="Genomic_DNA"/>
</dbReference>
<sequence length="192" mass="21599">MQNLLPKEFYEKHNTLSLAKQLLGCTLVHESPQGRTSGIIVETEAYLHNDPACHAYRKKTTRNAAMFENAGVAYVYLIYGLHHCFNIVSGAKNIGEAILIRALEPIEGIELMQERRNTKNLCNLCNGPAKLVQAMAITPGFNFFPLDSDKFHCINTQSTDFQIVTTTRIGITQGADLPYRFYIEGNKFVSRK</sequence>
<accession>A0ABN8ESI4</accession>
<dbReference type="SUPFAM" id="SSF50486">
    <property type="entry name" value="FMT C-terminal domain-like"/>
    <property type="match status" value="1"/>
</dbReference>
<dbReference type="GO" id="GO:0016798">
    <property type="term" value="F:hydrolase activity, acting on glycosyl bonds"/>
    <property type="evidence" value="ECO:0007669"/>
    <property type="project" value="UniProtKB-KW"/>
</dbReference>
<reference evidence="6" key="1">
    <citation type="submission" date="2021-12" db="EMBL/GenBank/DDBJ databases">
        <authorList>
            <person name="Rodrigo-Torres L."/>
            <person name="Arahal R. D."/>
            <person name="Lucena T."/>
        </authorList>
    </citation>
    <scope>NUCLEOTIDE SEQUENCE</scope>
    <source>
        <strain evidence="6">CECT 8858</strain>
    </source>
</reference>
<keyword evidence="7" id="KW-1185">Reference proteome</keyword>
<evidence type="ECO:0000256" key="4">
    <source>
        <dbReference type="ARBA" id="ARBA00023204"/>
    </source>
</evidence>
<protein>
    <recommendedName>
        <fullName evidence="5">Putative 3-methyladenine DNA glycosylase</fullName>
        <ecNumber evidence="5">3.2.2.-</ecNumber>
    </recommendedName>
</protein>
<dbReference type="InterPro" id="IPR011034">
    <property type="entry name" value="Formyl_transferase-like_C_sf"/>
</dbReference>
<dbReference type="InterPro" id="IPR003180">
    <property type="entry name" value="MPG"/>
</dbReference>
<dbReference type="PANTHER" id="PTHR10429">
    <property type="entry name" value="DNA-3-METHYLADENINE GLYCOSYLASE"/>
    <property type="match status" value="1"/>
</dbReference>
<dbReference type="NCBIfam" id="TIGR00567">
    <property type="entry name" value="3mg"/>
    <property type="match status" value="1"/>
</dbReference>
<evidence type="ECO:0000313" key="6">
    <source>
        <dbReference type="EMBL" id="CAH0994865.1"/>
    </source>
</evidence>
<proteinExistence type="inferred from homology"/>
<evidence type="ECO:0000256" key="2">
    <source>
        <dbReference type="ARBA" id="ARBA00022763"/>
    </source>
</evidence>
<dbReference type="Gene3D" id="3.10.300.10">
    <property type="entry name" value="Methylpurine-DNA glycosylase (MPG)"/>
    <property type="match status" value="1"/>
</dbReference>
<dbReference type="HAMAP" id="MF_00527">
    <property type="entry name" value="3MGH"/>
    <property type="match status" value="1"/>
</dbReference>